<keyword evidence="5" id="KW-0221">Differentiation</keyword>
<evidence type="ECO:0000256" key="6">
    <source>
        <dbReference type="SAM" id="MobiDB-lite"/>
    </source>
</evidence>
<keyword evidence="4" id="KW-0597">Phosphoprotein</keyword>
<dbReference type="Pfam" id="PF00640">
    <property type="entry name" value="PID"/>
    <property type="match status" value="1"/>
</dbReference>
<dbReference type="Gene3D" id="2.30.29.30">
    <property type="entry name" value="Pleckstrin-homology domain (PH domain)/Phosphotyrosine-binding domain (PTB)"/>
    <property type="match status" value="1"/>
</dbReference>
<name>A0A8C4ZY50_GADMO</name>
<dbReference type="AlphaFoldDB" id="A0A8C4ZY50"/>
<evidence type="ECO:0000256" key="3">
    <source>
        <dbReference type="ARBA" id="ARBA00022490"/>
    </source>
</evidence>
<dbReference type="SUPFAM" id="SSF50729">
    <property type="entry name" value="PH domain-like"/>
    <property type="match status" value="1"/>
</dbReference>
<keyword evidence="3" id="KW-0963">Cytoplasm</keyword>
<keyword evidence="2" id="KW-0217">Developmental protein</keyword>
<dbReference type="PANTHER" id="PTHR47695">
    <property type="entry name" value="PID DOMAIN-CONTAINING PROTEIN"/>
    <property type="match status" value="1"/>
</dbReference>
<dbReference type="InterPro" id="IPR048559">
    <property type="entry name" value="DAB1/2_SBM"/>
</dbReference>
<feature type="signal peptide" evidence="7">
    <location>
        <begin position="1"/>
        <end position="18"/>
    </location>
</feature>
<dbReference type="InterPro" id="IPR006020">
    <property type="entry name" value="PTB/PI_dom"/>
</dbReference>
<dbReference type="Proteomes" id="UP000694546">
    <property type="component" value="Chromosome 12"/>
</dbReference>
<gene>
    <name evidence="9" type="primary">dab1a</name>
</gene>
<evidence type="ECO:0000256" key="1">
    <source>
        <dbReference type="ARBA" id="ARBA00004496"/>
    </source>
</evidence>
<dbReference type="SMART" id="SM00462">
    <property type="entry name" value="PTB"/>
    <property type="match status" value="1"/>
</dbReference>
<dbReference type="FunFam" id="2.30.29.30:FF:000035">
    <property type="entry name" value="Disabled homolog 2 isoform 1"/>
    <property type="match status" value="1"/>
</dbReference>
<organism evidence="9 10">
    <name type="scientific">Gadus morhua</name>
    <name type="common">Atlantic cod</name>
    <dbReference type="NCBI Taxonomy" id="8049"/>
    <lineage>
        <taxon>Eukaryota</taxon>
        <taxon>Metazoa</taxon>
        <taxon>Chordata</taxon>
        <taxon>Craniata</taxon>
        <taxon>Vertebrata</taxon>
        <taxon>Euteleostomi</taxon>
        <taxon>Actinopterygii</taxon>
        <taxon>Neopterygii</taxon>
        <taxon>Teleostei</taxon>
        <taxon>Neoteleostei</taxon>
        <taxon>Acanthomorphata</taxon>
        <taxon>Zeiogadaria</taxon>
        <taxon>Gadariae</taxon>
        <taxon>Gadiformes</taxon>
        <taxon>Gadoidei</taxon>
        <taxon>Gadidae</taxon>
        <taxon>Gadus</taxon>
    </lineage>
</organism>
<dbReference type="GO" id="GO:0001764">
    <property type="term" value="P:neuron migration"/>
    <property type="evidence" value="ECO:0007669"/>
    <property type="project" value="TreeGrafter"/>
</dbReference>
<evidence type="ECO:0000256" key="4">
    <source>
        <dbReference type="ARBA" id="ARBA00022553"/>
    </source>
</evidence>
<protein>
    <submittedName>
        <fullName evidence="9">DAB adaptor protein 1a</fullName>
    </submittedName>
</protein>
<keyword evidence="7" id="KW-0732">Signal</keyword>
<evidence type="ECO:0000256" key="2">
    <source>
        <dbReference type="ARBA" id="ARBA00022473"/>
    </source>
</evidence>
<proteinExistence type="predicted"/>
<feature type="region of interest" description="Disordered" evidence="6">
    <location>
        <begin position="470"/>
        <end position="557"/>
    </location>
</feature>
<dbReference type="CDD" id="cd01215">
    <property type="entry name" value="PTB_Dab"/>
    <property type="match status" value="1"/>
</dbReference>
<reference evidence="9" key="1">
    <citation type="submission" date="2025-08" db="UniProtKB">
        <authorList>
            <consortium name="Ensembl"/>
        </authorList>
    </citation>
    <scope>IDENTIFICATION</scope>
</reference>
<feature type="chain" id="PRO_5034795417" evidence="7">
    <location>
        <begin position="19"/>
        <end position="557"/>
    </location>
</feature>
<dbReference type="PANTHER" id="PTHR47695:SF4">
    <property type="entry name" value="DISABLED HOMOLOG 1"/>
    <property type="match status" value="1"/>
</dbReference>
<dbReference type="InterPro" id="IPR048561">
    <property type="entry name" value="Dab_PTB"/>
</dbReference>
<evidence type="ECO:0000256" key="5">
    <source>
        <dbReference type="ARBA" id="ARBA00022782"/>
    </source>
</evidence>
<feature type="compositionally biased region" description="Basic and acidic residues" evidence="6">
    <location>
        <begin position="537"/>
        <end position="546"/>
    </location>
</feature>
<feature type="region of interest" description="Disordered" evidence="6">
    <location>
        <begin position="434"/>
        <end position="453"/>
    </location>
</feature>
<accession>A0A8C4ZY50</accession>
<feature type="domain" description="PID" evidence="8">
    <location>
        <begin position="32"/>
        <end position="164"/>
    </location>
</feature>
<comment type="subcellular location">
    <subcellularLocation>
        <location evidence="1">Cytoplasm</location>
    </subcellularLocation>
</comment>
<feature type="compositionally biased region" description="Basic residues" evidence="6">
    <location>
        <begin position="191"/>
        <end position="202"/>
    </location>
</feature>
<dbReference type="Pfam" id="PF21792">
    <property type="entry name" value="DAB2_SBM"/>
    <property type="match status" value="1"/>
</dbReference>
<sequence length="557" mass="59455">MCACVCVCVCVCACVSSGQDRSEAALIRRFKGDGVRYKAKLIGLDEVTAARGDKLCQDSMMKLKGMAAAGRSKGEHKLKVFLTVSFSGIKIYDEKSGVLQHHHAVHEISYIAKDITDHRAFGYVCGKEGNHRFVAIKTAQSAEPVILDLRDLFQLIYEIKQREELEKKAQKDKQCEQAVYQNGQQRPSHNHEHHHYHRHHHQPPSSEPPPEPAQPQGAVADLIDLTFGMVTQNINQLELFGDMSTPPDIISPSTPASPANTLLDPSLGLQPPSELFASFSPTSLPSGYVTMGAVPPAHWSQQAFAAQAPLAFGVQSPLGQVLPGGQPLIWGQANLFPATQQQWAAMAAGAFPPTAYLPGQPVGPLPAAMFQTLAQMAAIPSPTGDGQSGVAAAATATATAGASALSPSALSSPLRQERAALKMSKEMFKDFPLARAPAMPGPKTGQPNLAGTSDAFSSYFNRVGTAQDTDDCDDFDISQMNLTPVTSTTPSTNSPPTSAPRQSSPSKSSHVSDPPTDATDPPTDDSFGEVEGSPSRSGEEDPKWKDPLYAQVNKGKK</sequence>
<evidence type="ECO:0000313" key="9">
    <source>
        <dbReference type="Ensembl" id="ENSGMOP00000023357.1"/>
    </source>
</evidence>
<dbReference type="PROSITE" id="PS01179">
    <property type="entry name" value="PID"/>
    <property type="match status" value="1"/>
</dbReference>
<dbReference type="InterPro" id="IPR011993">
    <property type="entry name" value="PH-like_dom_sf"/>
</dbReference>
<dbReference type="Ensembl" id="ENSGMOT00000034151.1">
    <property type="protein sequence ID" value="ENSGMOP00000023357.1"/>
    <property type="gene ID" value="ENSGMOG00000007820.2"/>
</dbReference>
<dbReference type="GeneTree" id="ENSGT00940000158038"/>
<evidence type="ECO:0000259" key="8">
    <source>
        <dbReference type="PROSITE" id="PS01179"/>
    </source>
</evidence>
<feature type="compositionally biased region" description="Low complexity" evidence="6">
    <location>
        <begin position="483"/>
        <end position="521"/>
    </location>
</feature>
<evidence type="ECO:0000256" key="7">
    <source>
        <dbReference type="SAM" id="SignalP"/>
    </source>
</evidence>
<dbReference type="GO" id="GO:0005737">
    <property type="term" value="C:cytoplasm"/>
    <property type="evidence" value="ECO:0007669"/>
    <property type="project" value="UniProtKB-SubCell"/>
</dbReference>
<feature type="region of interest" description="Disordered" evidence="6">
    <location>
        <begin position="170"/>
        <end position="216"/>
    </location>
</feature>
<reference evidence="9" key="2">
    <citation type="submission" date="2025-09" db="UniProtKB">
        <authorList>
            <consortium name="Ensembl"/>
        </authorList>
    </citation>
    <scope>IDENTIFICATION</scope>
</reference>
<evidence type="ECO:0000313" key="10">
    <source>
        <dbReference type="Proteomes" id="UP000694546"/>
    </source>
</evidence>
<keyword evidence="10" id="KW-1185">Reference proteome</keyword>